<reference evidence="1 2" key="1">
    <citation type="submission" date="2017-08" db="EMBL/GenBank/DDBJ databases">
        <title>Halomonas alkalisoli sp. nov., isolated from saline alkaline soil.</title>
        <authorList>
            <person name="Wang D."/>
            <person name="Zhang G."/>
        </authorList>
    </citation>
    <scope>NUCLEOTIDE SEQUENCE [LARGE SCALE GENOMIC DNA]</scope>
    <source>
        <strain evidence="1 2">WRN001</strain>
    </source>
</reference>
<keyword evidence="2" id="KW-1185">Reference proteome</keyword>
<evidence type="ECO:0008006" key="3">
    <source>
        <dbReference type="Google" id="ProtNLM"/>
    </source>
</evidence>
<comment type="caution">
    <text evidence="1">The sequence shown here is derived from an EMBL/GenBank/DDBJ whole genome shotgun (WGS) entry which is preliminary data.</text>
</comment>
<dbReference type="RefSeq" id="WP_095621137.1">
    <property type="nucleotide sequence ID" value="NZ_NSKB01000004.1"/>
</dbReference>
<organism evidence="1 2">
    <name type="scientific">Halomonas salipaludis</name>
    <dbReference type="NCBI Taxonomy" id="2032625"/>
    <lineage>
        <taxon>Bacteria</taxon>
        <taxon>Pseudomonadati</taxon>
        <taxon>Pseudomonadota</taxon>
        <taxon>Gammaproteobacteria</taxon>
        <taxon>Oceanospirillales</taxon>
        <taxon>Halomonadaceae</taxon>
        <taxon>Halomonas</taxon>
    </lineage>
</organism>
<accession>A0A2A2EVQ6</accession>
<evidence type="ECO:0000313" key="2">
    <source>
        <dbReference type="Proteomes" id="UP000217771"/>
    </source>
</evidence>
<sequence length="227" mass="25066">MTALVGIGLYSPKQAERLIGVDADKIRRWLLRDTSPAGPLWHPEPEALGAEDTLSFKDLLEVRAVEQFRKHGVSMQTIRTALANLSELMQRDYPLIHPQLVTDGRAVILKALKDNGDTSMTDLAKFQDVITDVIAPSIKDRITFDASNNPIQWNPDPDDDSIVVNPKLAFGKPVILPSHMSTHAIYSAFQAEGGDAEAVARNFEISLDEVNRAVNFEKRIAAGAFLH</sequence>
<gene>
    <name evidence="1" type="ORF">CK498_12255</name>
</gene>
<evidence type="ECO:0000313" key="1">
    <source>
        <dbReference type="EMBL" id="PAU76748.1"/>
    </source>
</evidence>
<name>A0A2A2EVQ6_9GAMM</name>
<dbReference type="EMBL" id="NSKB01000004">
    <property type="protein sequence ID" value="PAU76748.1"/>
    <property type="molecule type" value="Genomic_DNA"/>
</dbReference>
<protein>
    <recommendedName>
        <fullName evidence="3">DUF433 domain-containing protein</fullName>
    </recommendedName>
</protein>
<dbReference type="OrthoDB" id="940717at2"/>
<dbReference type="Proteomes" id="UP000217771">
    <property type="component" value="Unassembled WGS sequence"/>
</dbReference>
<dbReference type="AlphaFoldDB" id="A0A2A2EVQ6"/>
<proteinExistence type="predicted"/>